<evidence type="ECO:0000256" key="1">
    <source>
        <dbReference type="ARBA" id="ARBA00001947"/>
    </source>
</evidence>
<evidence type="ECO:0000256" key="9">
    <source>
        <dbReference type="ARBA" id="ARBA00022729"/>
    </source>
</evidence>
<accession>A0A1Y2LW98</accession>
<dbReference type="InParanoid" id="A0A1Y2LW98"/>
<comment type="similarity">
    <text evidence="3">Belongs to the peptidase M28 family. M28A subfamily.</text>
</comment>
<evidence type="ECO:0000256" key="3">
    <source>
        <dbReference type="ARBA" id="ARBA00005957"/>
    </source>
</evidence>
<keyword evidence="8 14" id="KW-0479">Metal-binding</keyword>
<evidence type="ECO:0000256" key="10">
    <source>
        <dbReference type="ARBA" id="ARBA00022801"/>
    </source>
</evidence>
<dbReference type="FunFam" id="3.50.30.30:FF:000030">
    <property type="entry name" value="Peptide hydrolase"/>
    <property type="match status" value="1"/>
</dbReference>
<dbReference type="GO" id="GO:0008235">
    <property type="term" value="F:metalloexopeptidase activity"/>
    <property type="evidence" value="ECO:0007669"/>
    <property type="project" value="InterPro"/>
</dbReference>
<comment type="subcellular location">
    <subcellularLocation>
        <location evidence="2">Secreted</location>
    </subcellularLocation>
</comment>
<keyword evidence="5" id="KW-0031">Aminopeptidase</keyword>
<evidence type="ECO:0000256" key="8">
    <source>
        <dbReference type="ARBA" id="ARBA00022723"/>
    </source>
</evidence>
<protein>
    <recommendedName>
        <fullName evidence="14">Peptide hydrolase</fullName>
        <ecNumber evidence="14">3.4.-.-</ecNumber>
    </recommendedName>
</protein>
<keyword evidence="9 14" id="KW-0732">Signal</keyword>
<dbReference type="InterPro" id="IPR041756">
    <property type="entry name" value="M28_SGAP-like"/>
</dbReference>
<feature type="compositionally biased region" description="Basic and acidic residues" evidence="15">
    <location>
        <begin position="26"/>
        <end position="40"/>
    </location>
</feature>
<evidence type="ECO:0000256" key="2">
    <source>
        <dbReference type="ARBA" id="ARBA00004613"/>
    </source>
</evidence>
<organism evidence="18 19">
    <name type="scientific">Epicoccum nigrum</name>
    <name type="common">Soil fungus</name>
    <name type="synonym">Epicoccum purpurascens</name>
    <dbReference type="NCBI Taxonomy" id="105696"/>
    <lineage>
        <taxon>Eukaryota</taxon>
        <taxon>Fungi</taxon>
        <taxon>Dikarya</taxon>
        <taxon>Ascomycota</taxon>
        <taxon>Pezizomycotina</taxon>
        <taxon>Dothideomycetes</taxon>
        <taxon>Pleosporomycetidae</taxon>
        <taxon>Pleosporales</taxon>
        <taxon>Pleosporineae</taxon>
        <taxon>Didymellaceae</taxon>
        <taxon>Epicoccum</taxon>
    </lineage>
</organism>
<feature type="chain" id="PRO_5011810876" description="Peptide hydrolase" evidence="14">
    <location>
        <begin position="19"/>
        <end position="509"/>
    </location>
</feature>
<dbReference type="EMBL" id="KZ107847">
    <property type="protein sequence ID" value="OSS48131.1"/>
    <property type="molecule type" value="Genomic_DNA"/>
</dbReference>
<evidence type="ECO:0000256" key="7">
    <source>
        <dbReference type="ARBA" id="ARBA00022670"/>
    </source>
</evidence>
<keyword evidence="7 14" id="KW-0645">Protease</keyword>
<dbReference type="GO" id="GO:0005576">
    <property type="term" value="C:extracellular region"/>
    <property type="evidence" value="ECO:0007669"/>
    <property type="project" value="UniProtKB-SubCell"/>
</dbReference>
<keyword evidence="12" id="KW-0482">Metalloprotease</keyword>
<evidence type="ECO:0000256" key="11">
    <source>
        <dbReference type="ARBA" id="ARBA00022833"/>
    </source>
</evidence>
<feature type="domain" description="Peptidase M28" evidence="17">
    <location>
        <begin position="252"/>
        <end position="466"/>
    </location>
</feature>
<feature type="region of interest" description="Disordered" evidence="15">
    <location>
        <begin position="21"/>
        <end position="40"/>
    </location>
</feature>
<evidence type="ECO:0000313" key="18">
    <source>
        <dbReference type="EMBL" id="OSS48131.1"/>
    </source>
</evidence>
<dbReference type="InterPro" id="IPR007484">
    <property type="entry name" value="Peptidase_M28"/>
</dbReference>
<dbReference type="PANTHER" id="PTHR12147:SF57">
    <property type="entry name" value="PEPTIDE HYDROLASE"/>
    <property type="match status" value="1"/>
</dbReference>
<dbReference type="EC" id="3.4.-.-" evidence="14"/>
<evidence type="ECO:0000259" key="16">
    <source>
        <dbReference type="Pfam" id="PF02225"/>
    </source>
</evidence>
<dbReference type="InterPro" id="IPR045175">
    <property type="entry name" value="M28_fam"/>
</dbReference>
<dbReference type="FunFam" id="3.40.630.10:FF:000054">
    <property type="entry name" value="Peptide hydrolase"/>
    <property type="match status" value="1"/>
</dbReference>
<dbReference type="CDD" id="cd03876">
    <property type="entry name" value="M28_SGAP_like"/>
    <property type="match status" value="1"/>
</dbReference>
<evidence type="ECO:0000256" key="13">
    <source>
        <dbReference type="ARBA" id="ARBA00023180"/>
    </source>
</evidence>
<dbReference type="Pfam" id="PF04389">
    <property type="entry name" value="Peptidase_M28"/>
    <property type="match status" value="1"/>
</dbReference>
<keyword evidence="6" id="KW-0964">Secreted</keyword>
<dbReference type="OMA" id="SRGTCEF"/>
<dbReference type="SUPFAM" id="SSF53187">
    <property type="entry name" value="Zn-dependent exopeptidases"/>
    <property type="match status" value="1"/>
</dbReference>
<evidence type="ECO:0000256" key="14">
    <source>
        <dbReference type="RuleBase" id="RU361240"/>
    </source>
</evidence>
<dbReference type="PANTHER" id="PTHR12147">
    <property type="entry name" value="METALLOPEPTIDASE M28 FAMILY MEMBER"/>
    <property type="match status" value="1"/>
</dbReference>
<dbReference type="Gene3D" id="3.40.630.10">
    <property type="entry name" value="Zn peptidases"/>
    <property type="match status" value="1"/>
</dbReference>
<keyword evidence="11 14" id="KW-0862">Zinc</keyword>
<dbReference type="InterPro" id="IPR046450">
    <property type="entry name" value="PA_dom_sf"/>
</dbReference>
<dbReference type="STRING" id="105696.A0A1Y2LW98"/>
<keyword evidence="19" id="KW-1185">Reference proteome</keyword>
<reference evidence="18 19" key="1">
    <citation type="journal article" date="2017" name="Genome Announc.">
        <title>Genome sequence of the saprophytic ascomycete Epicoccum nigrum ICMP 19927 strain isolated from New Zealand.</title>
        <authorList>
            <person name="Fokin M."/>
            <person name="Fleetwood D."/>
            <person name="Weir B.S."/>
            <person name="Villas-Boas S.G."/>
        </authorList>
    </citation>
    <scope>NUCLEOTIDE SEQUENCE [LARGE SCALE GENOMIC DNA]</scope>
    <source>
        <strain evidence="18 19">ICMP 19927</strain>
    </source>
</reference>
<gene>
    <name evidence="18" type="ORF">B5807_06382</name>
</gene>
<dbReference type="CDD" id="cd02130">
    <property type="entry name" value="PA_ScAPY_like"/>
    <property type="match status" value="1"/>
</dbReference>
<dbReference type="Proteomes" id="UP000193240">
    <property type="component" value="Unassembled WGS sequence"/>
</dbReference>
<dbReference type="Pfam" id="PF02225">
    <property type="entry name" value="PA"/>
    <property type="match status" value="1"/>
</dbReference>
<keyword evidence="10 14" id="KW-0378">Hydrolase</keyword>
<dbReference type="InterPro" id="IPR003137">
    <property type="entry name" value="PA_domain"/>
</dbReference>
<dbReference type="AlphaFoldDB" id="A0A1Y2LW98"/>
<evidence type="ECO:0000256" key="6">
    <source>
        <dbReference type="ARBA" id="ARBA00022525"/>
    </source>
</evidence>
<comment type="subunit">
    <text evidence="4">Monomer.</text>
</comment>
<evidence type="ECO:0000256" key="15">
    <source>
        <dbReference type="SAM" id="MobiDB-lite"/>
    </source>
</evidence>
<dbReference type="GO" id="GO:0004177">
    <property type="term" value="F:aminopeptidase activity"/>
    <property type="evidence" value="ECO:0007669"/>
    <property type="project" value="UniProtKB-KW"/>
</dbReference>
<feature type="signal peptide" evidence="14">
    <location>
        <begin position="1"/>
        <end position="18"/>
    </location>
</feature>
<evidence type="ECO:0000256" key="5">
    <source>
        <dbReference type="ARBA" id="ARBA00022438"/>
    </source>
</evidence>
<evidence type="ECO:0000259" key="17">
    <source>
        <dbReference type="Pfam" id="PF04389"/>
    </source>
</evidence>
<dbReference type="SUPFAM" id="SSF52025">
    <property type="entry name" value="PA domain"/>
    <property type="match status" value="1"/>
</dbReference>
<comment type="cofactor">
    <cofactor evidence="1">
        <name>Zn(2+)</name>
        <dbReference type="ChEBI" id="CHEBI:29105"/>
    </cofactor>
</comment>
<dbReference type="GO" id="GO:0006508">
    <property type="term" value="P:proteolysis"/>
    <property type="evidence" value="ECO:0007669"/>
    <property type="project" value="UniProtKB-KW"/>
</dbReference>
<evidence type="ECO:0000313" key="19">
    <source>
        <dbReference type="Proteomes" id="UP000193240"/>
    </source>
</evidence>
<keyword evidence="13" id="KW-0325">Glycoprotein</keyword>
<sequence length="509" mass="53639">MKVTIALAALAAAASATAELGGRQAGHNDKPCKKRPDVTSRKLEADITSKKLLRGAQQLQDFAYSYPDRNRIMGGKAHNDTVNWLKKELEATAYYDVTLQPFSNYVMLNGTINSFTVGGKTVNATLFEYSNSTTGLVTAPLVVVSNLGCEASDYPTNLAGNIALISRGSCDFGLKSAFAGGAGAIGAVIYNNVPGTVSATLGPPPRAEGPYVATVGVSQAEGQAYIAQIQGGANVTASLDVLTTVEIITTNNVLATSKCGDKNNQLALGAHTDSVGAGPGINDDGSGTVGILNVAKALAKYNVKNAVTFGFWSGEESGLLGSTYFVESLTPAESLKIRAYLNFDMIASPNYVHQIYDGDGSAYGLTGPSGSDSIEAFFEKYFTRVGVPYNATEFNGRSDYGPFLDANIPAGGTTTGADEVKTEEEQKIWGGKANEILDQNYHQAGDTVDNLDQEAWLLHARGIAAAVAKYATSWEGFPARTPVGNTTTKRSVSEVRKTVAGHTRSLKLY</sequence>
<dbReference type="Gene3D" id="3.50.30.30">
    <property type="match status" value="1"/>
</dbReference>
<feature type="domain" description="PA" evidence="16">
    <location>
        <begin position="137"/>
        <end position="224"/>
    </location>
</feature>
<dbReference type="GO" id="GO:0046872">
    <property type="term" value="F:metal ion binding"/>
    <property type="evidence" value="ECO:0007669"/>
    <property type="project" value="UniProtKB-KW"/>
</dbReference>
<name>A0A1Y2LW98_EPING</name>
<proteinExistence type="inferred from homology"/>
<evidence type="ECO:0000256" key="12">
    <source>
        <dbReference type="ARBA" id="ARBA00023049"/>
    </source>
</evidence>
<evidence type="ECO:0000256" key="4">
    <source>
        <dbReference type="ARBA" id="ARBA00011245"/>
    </source>
</evidence>